<evidence type="ECO:0000256" key="2">
    <source>
        <dbReference type="SAM" id="Phobius"/>
    </source>
</evidence>
<keyword evidence="3" id="KW-0732">Signal</keyword>
<feature type="signal peptide" evidence="3">
    <location>
        <begin position="1"/>
        <end position="19"/>
    </location>
</feature>
<feature type="region of interest" description="Disordered" evidence="1">
    <location>
        <begin position="115"/>
        <end position="160"/>
    </location>
</feature>
<keyword evidence="2" id="KW-0472">Membrane</keyword>
<evidence type="ECO:0000256" key="1">
    <source>
        <dbReference type="SAM" id="MobiDB-lite"/>
    </source>
</evidence>
<dbReference type="GO" id="GO:0004519">
    <property type="term" value="F:endonuclease activity"/>
    <property type="evidence" value="ECO:0007669"/>
    <property type="project" value="UniProtKB-KW"/>
</dbReference>
<dbReference type="RefSeq" id="WP_176642324.1">
    <property type="nucleotide sequence ID" value="NZ_JABXXS010000002.1"/>
</dbReference>
<keyword evidence="4" id="KW-0255">Endonuclease</keyword>
<organism evidence="4 5">
    <name type="scientific">Komagataeibacter swingsii</name>
    <dbReference type="NCBI Taxonomy" id="215220"/>
    <lineage>
        <taxon>Bacteria</taxon>
        <taxon>Pseudomonadati</taxon>
        <taxon>Pseudomonadota</taxon>
        <taxon>Alphaproteobacteria</taxon>
        <taxon>Acetobacterales</taxon>
        <taxon>Acetobacteraceae</taxon>
        <taxon>Komagataeibacter</taxon>
    </lineage>
</organism>
<name>A0A850P426_9PROT</name>
<evidence type="ECO:0000313" key="5">
    <source>
        <dbReference type="Proteomes" id="UP000522590"/>
    </source>
</evidence>
<reference evidence="4 5" key="1">
    <citation type="submission" date="2020-06" db="EMBL/GenBank/DDBJ databases">
        <title>Description of novel acetic acid bacteria.</title>
        <authorList>
            <person name="Sombolestani A."/>
        </authorList>
    </citation>
    <scope>NUCLEOTIDE SEQUENCE [LARGE SCALE GENOMIC DNA]</scope>
    <source>
        <strain evidence="4 5">LMG 25</strain>
    </source>
</reference>
<gene>
    <name evidence="4" type="ORF">HUK81_01275</name>
</gene>
<sequence>MRIWASACLLLCLPASASAAGLFSAVHPTLACGDDAILRTLSDQAISTQQSSAWRKTLIRQGDCHDVTPDIRWEKIANRNGLPLMRRVPPVPGLPPLYFMTGAIAPIGSVPATAAAEHSLPRPPVAQQPAPPAADTPTPTGPQHTEADDTPPAPPPVIVQQAETPRPTDIFFMTRGFQKLGSLILTLMLVCGAGWVMVLILRAGWLMARRRKAVRACLELAQRHSAMLGRWYQNAHDTPVTSPSHTSWTTYLDRFTRSTLLPTLTRHGYHALWPSICRTVQGHITTMAASTAIRPPAAAVTPSTYHQDMNQAEYAAFCSQWIAKAGWDTRPPVATGLGSVIQCNRNNLKMLVHCWMDRKPVHEDVIWQGIKEKTDSKASVGAIVSNAPYTQEALLLGKKHRIFLLHHEDVFKFVSGIEVPDVA</sequence>
<dbReference type="AlphaFoldDB" id="A0A850P426"/>
<evidence type="ECO:0000313" key="4">
    <source>
        <dbReference type="EMBL" id="NVN35581.1"/>
    </source>
</evidence>
<accession>A0A850P426</accession>
<protein>
    <submittedName>
        <fullName evidence="4">Restriction endonuclease</fullName>
    </submittedName>
</protein>
<dbReference type="Proteomes" id="UP000522590">
    <property type="component" value="Unassembled WGS sequence"/>
</dbReference>
<keyword evidence="2" id="KW-1133">Transmembrane helix</keyword>
<feature type="compositionally biased region" description="Pro residues" evidence="1">
    <location>
        <begin position="121"/>
        <end position="134"/>
    </location>
</feature>
<keyword evidence="4" id="KW-0378">Hydrolase</keyword>
<proteinExistence type="predicted"/>
<dbReference type="EMBL" id="JABXXS010000002">
    <property type="protein sequence ID" value="NVN35581.1"/>
    <property type="molecule type" value="Genomic_DNA"/>
</dbReference>
<evidence type="ECO:0000256" key="3">
    <source>
        <dbReference type="SAM" id="SignalP"/>
    </source>
</evidence>
<feature type="transmembrane region" description="Helical" evidence="2">
    <location>
        <begin position="180"/>
        <end position="201"/>
    </location>
</feature>
<keyword evidence="4" id="KW-0540">Nuclease</keyword>
<keyword evidence="2" id="KW-0812">Transmembrane</keyword>
<comment type="caution">
    <text evidence="4">The sequence shown here is derived from an EMBL/GenBank/DDBJ whole genome shotgun (WGS) entry which is preliminary data.</text>
</comment>
<feature type="chain" id="PRO_5032290658" evidence="3">
    <location>
        <begin position="20"/>
        <end position="423"/>
    </location>
</feature>